<name>A0AAD1Y6I2_EUPCR</name>
<evidence type="ECO:0000313" key="1">
    <source>
        <dbReference type="EMBL" id="CAI2386053.1"/>
    </source>
</evidence>
<protein>
    <submittedName>
        <fullName evidence="1">Uncharacterized protein</fullName>
    </submittedName>
</protein>
<gene>
    <name evidence="1" type="ORF">ECRASSUSDP1_LOCUS27654</name>
</gene>
<organism evidence="1 2">
    <name type="scientific">Euplotes crassus</name>
    <dbReference type="NCBI Taxonomy" id="5936"/>
    <lineage>
        <taxon>Eukaryota</taxon>
        <taxon>Sar</taxon>
        <taxon>Alveolata</taxon>
        <taxon>Ciliophora</taxon>
        <taxon>Intramacronucleata</taxon>
        <taxon>Spirotrichea</taxon>
        <taxon>Hypotrichia</taxon>
        <taxon>Euplotida</taxon>
        <taxon>Euplotidae</taxon>
        <taxon>Moneuplotes</taxon>
    </lineage>
</organism>
<accession>A0AAD1Y6I2</accession>
<proteinExistence type="predicted"/>
<dbReference type="AlphaFoldDB" id="A0AAD1Y6I2"/>
<keyword evidence="2" id="KW-1185">Reference proteome</keyword>
<evidence type="ECO:0000313" key="2">
    <source>
        <dbReference type="Proteomes" id="UP001295684"/>
    </source>
</evidence>
<comment type="caution">
    <text evidence="1">The sequence shown here is derived from an EMBL/GenBank/DDBJ whole genome shotgun (WGS) entry which is preliminary data.</text>
</comment>
<dbReference type="Proteomes" id="UP001295684">
    <property type="component" value="Unassembled WGS sequence"/>
</dbReference>
<reference evidence="1" key="1">
    <citation type="submission" date="2023-07" db="EMBL/GenBank/DDBJ databases">
        <authorList>
            <consortium name="AG Swart"/>
            <person name="Singh M."/>
            <person name="Singh A."/>
            <person name="Seah K."/>
            <person name="Emmerich C."/>
        </authorList>
    </citation>
    <scope>NUCLEOTIDE SEQUENCE</scope>
    <source>
        <strain evidence="1">DP1</strain>
    </source>
</reference>
<dbReference type="EMBL" id="CAMPGE010028533">
    <property type="protein sequence ID" value="CAI2386053.1"/>
    <property type="molecule type" value="Genomic_DNA"/>
</dbReference>
<sequence length="535" mass="61204">MIKICANKEPTCTSKSSYRLNQDLNYDTYQTMSQEPKEKVGLINVLTEFKKLNEKKKSQKKSPRMKVSHPLKKIEIGGSLVKFQDGSSRSALARDGISKVEIKPMSYSRIKFLKNFKANSSNSRATKPKAAHEIMLSFSKISQFEGESYNFPSSLQKKKFQRNRNHTTKKEHSLKLSRYNKDIAELLNKDAIDSPSMKYGLKTMDTKREKSEKPKLNRASSVAFRAESKQQVSVQSNNLSSGEVLPTVNRNVNSKSQQRRISKPILLPKGRKSSVKPPVTCTPQIKYLSRRQREERERLRLANQSAIVQMNYSKDISEDDVTLRRNRSENECWSNVQGKSNSGGRHGSKAFKTPAKVSPIRGKISTCGLQTAQKSIIESPVVPELMNDSFDLIKKSSKEIMTIRKQLLVTDFFESQKSLDKRTTAFYTLFRKYSALAKTFQNDENPYEEIVDFLIQNKNQLVKAGRFEASDSIKLQANKYLPRIKKKLPIKKQNIEESEAVEVPLLTPEQTEEEELLRYGRNLAAQLRQEKQKLA</sequence>